<dbReference type="Proteomes" id="UP000003781">
    <property type="component" value="Unassembled WGS sequence"/>
</dbReference>
<dbReference type="GO" id="GO:0051607">
    <property type="term" value="P:defense response to virus"/>
    <property type="evidence" value="ECO:0007669"/>
    <property type="project" value="UniProtKB-KW"/>
</dbReference>
<dbReference type="OrthoDB" id="9813956at2"/>
<evidence type="ECO:0000313" key="3">
    <source>
        <dbReference type="EMBL" id="EAZ88029.1"/>
    </source>
</evidence>
<accession>A3IZS0</accession>
<dbReference type="eggNOG" id="COG1604">
    <property type="taxonomic scope" value="Bacteria"/>
</dbReference>
<gene>
    <name evidence="3" type="ORF">CY0110_30940</name>
</gene>
<organism evidence="3 4">
    <name type="scientific">Crocosphaera chwakensis CCY0110</name>
    <dbReference type="NCBI Taxonomy" id="391612"/>
    <lineage>
        <taxon>Bacteria</taxon>
        <taxon>Bacillati</taxon>
        <taxon>Cyanobacteriota</taxon>
        <taxon>Cyanophyceae</taxon>
        <taxon>Oscillatoriophycideae</taxon>
        <taxon>Chroococcales</taxon>
        <taxon>Aphanothecaceae</taxon>
        <taxon>Crocosphaera</taxon>
        <taxon>Crocosphaera chwakensis</taxon>
    </lineage>
</organism>
<evidence type="ECO:0000313" key="4">
    <source>
        <dbReference type="Proteomes" id="UP000003781"/>
    </source>
</evidence>
<name>A3IZS0_9CHRO</name>
<proteinExistence type="predicted"/>
<dbReference type="PANTHER" id="PTHR39965">
    <property type="entry name" value="CRISPR SYSTEM CMR SUBUNIT CMR6"/>
    <property type="match status" value="1"/>
</dbReference>
<dbReference type="EMBL" id="AAXW01000116">
    <property type="protein sequence ID" value="EAZ88029.1"/>
    <property type="molecule type" value="Genomic_DNA"/>
</dbReference>
<dbReference type="RefSeq" id="WP_008278884.1">
    <property type="nucleotide sequence ID" value="NZ_AAXW01000116.1"/>
</dbReference>
<protein>
    <recommendedName>
        <fullName evidence="2">CRISPR type III-associated protein domain-containing protein</fullName>
    </recommendedName>
</protein>
<dbReference type="InterPro" id="IPR005537">
    <property type="entry name" value="RAMP_III_fam"/>
</dbReference>
<sequence length="568" mass="64281">MYTGNKLIELLAKQQKNRRGQTELLRTGTFTIQWRTKVGSYPHPDGETIISAGEPCGHWKYDNTQKLNVGNNYQQFYTLPLYGYIPGSSIRGLVRAWAKKYPDKSQRMNELLGYQDNEKIVPGKIEFFDAYPQEASLLTLDIVNPQQEFQVFHKGQSTPLSFYTLGDGEDKISLTIGIRGIPNKATAQEVQEVWEWVEQALSLYGVGSRTASGYGAIKSNNQPKLKRPVDQSVKIFTFTLYSQGCYGANQSNSDVELRPSHWRGWLRSWVWRFLLGVMSQDNAKKTLGELLGNIDDNNGTSQQGCVRLELIKSSTFGDSSDDYPRFYTWKGKVKITAPKDILNKIILPIIKFAVSVGGLGRGWRRPLHIFQMNNGHNAARGCYLKLSHKAKSKTTGDFKTISYQLSPDKPETWSETYQKWLEAVQIKWSDRLTINANQNLEAEVFSPTTCSIYAVPGPDLNPIDESEQDWQNIRRNEETRGDGMNLIYKDKYKRKTDVGGNAGHGNAHCSWVSIRMSNTPHPTIDTDTQEIVCLFMGRQSSNSNHLRPQFLKDLSSILGSTFLFGLPT</sequence>
<comment type="caution">
    <text evidence="3">The sequence shown here is derived from an EMBL/GenBank/DDBJ whole genome shotgun (WGS) entry which is preliminary data.</text>
</comment>
<reference evidence="3 4" key="1">
    <citation type="submission" date="2007-03" db="EMBL/GenBank/DDBJ databases">
        <authorList>
            <person name="Stal L."/>
            <person name="Ferriera S."/>
            <person name="Johnson J."/>
            <person name="Kravitz S."/>
            <person name="Beeson K."/>
            <person name="Sutton G."/>
            <person name="Rogers Y.-H."/>
            <person name="Friedman R."/>
            <person name="Frazier M."/>
            <person name="Venter J.C."/>
        </authorList>
    </citation>
    <scope>NUCLEOTIDE SEQUENCE [LARGE SCALE GENOMIC DNA]</scope>
    <source>
        <strain evidence="3 4">CCY0110</strain>
    </source>
</reference>
<keyword evidence="1" id="KW-0051">Antiviral defense</keyword>
<dbReference type="InterPro" id="IPR010172">
    <property type="entry name" value="CRISPR-assoc_prot_TM1791"/>
</dbReference>
<feature type="domain" description="CRISPR type III-associated protein" evidence="2">
    <location>
        <begin position="82"/>
        <end position="218"/>
    </location>
</feature>
<dbReference type="Pfam" id="PF03787">
    <property type="entry name" value="RAMPs"/>
    <property type="match status" value="1"/>
</dbReference>
<evidence type="ECO:0000259" key="2">
    <source>
        <dbReference type="Pfam" id="PF03787"/>
    </source>
</evidence>
<evidence type="ECO:0000256" key="1">
    <source>
        <dbReference type="ARBA" id="ARBA00023118"/>
    </source>
</evidence>
<dbReference type="PANTHER" id="PTHR39965:SF1">
    <property type="entry name" value="CRISPR SYSTEM CMR SUBUNIT CMR6"/>
    <property type="match status" value="1"/>
</dbReference>
<keyword evidence="4" id="KW-1185">Reference proteome</keyword>
<dbReference type="AlphaFoldDB" id="A3IZS0"/>